<sequence length="58" mass="6326">MWGDQRVSCVPCAVLVCASLKAHCFAMGPCAMQSSVQELTESFCLQTVFPFGDPWQSP</sequence>
<feature type="signal peptide" evidence="1">
    <location>
        <begin position="1"/>
        <end position="26"/>
    </location>
</feature>
<evidence type="ECO:0008006" key="4">
    <source>
        <dbReference type="Google" id="ProtNLM"/>
    </source>
</evidence>
<evidence type="ECO:0000313" key="2">
    <source>
        <dbReference type="EMBL" id="CAI9563844.1"/>
    </source>
</evidence>
<organism evidence="2 3">
    <name type="scientific">Staurois parvus</name>
    <dbReference type="NCBI Taxonomy" id="386267"/>
    <lineage>
        <taxon>Eukaryota</taxon>
        <taxon>Metazoa</taxon>
        <taxon>Chordata</taxon>
        <taxon>Craniata</taxon>
        <taxon>Vertebrata</taxon>
        <taxon>Euteleostomi</taxon>
        <taxon>Amphibia</taxon>
        <taxon>Batrachia</taxon>
        <taxon>Anura</taxon>
        <taxon>Neobatrachia</taxon>
        <taxon>Ranoidea</taxon>
        <taxon>Ranidae</taxon>
        <taxon>Staurois</taxon>
    </lineage>
</organism>
<protein>
    <recommendedName>
        <fullName evidence="4">Secreted protein</fullName>
    </recommendedName>
</protein>
<accession>A0ABN9CUM0</accession>
<name>A0ABN9CUM0_9NEOB</name>
<feature type="non-terminal residue" evidence="2">
    <location>
        <position position="58"/>
    </location>
</feature>
<dbReference type="Proteomes" id="UP001162483">
    <property type="component" value="Unassembled WGS sequence"/>
</dbReference>
<feature type="chain" id="PRO_5046142741" description="Secreted protein" evidence="1">
    <location>
        <begin position="27"/>
        <end position="58"/>
    </location>
</feature>
<comment type="caution">
    <text evidence="2">The sequence shown here is derived from an EMBL/GenBank/DDBJ whole genome shotgun (WGS) entry which is preliminary data.</text>
</comment>
<gene>
    <name evidence="2" type="ORF">SPARVUS_LOCUS5821283</name>
</gene>
<reference evidence="2" key="1">
    <citation type="submission" date="2023-05" db="EMBL/GenBank/DDBJ databases">
        <authorList>
            <person name="Stuckert A."/>
        </authorList>
    </citation>
    <scope>NUCLEOTIDE SEQUENCE</scope>
</reference>
<proteinExistence type="predicted"/>
<keyword evidence="3" id="KW-1185">Reference proteome</keyword>
<dbReference type="EMBL" id="CATNWA010012663">
    <property type="protein sequence ID" value="CAI9563844.1"/>
    <property type="molecule type" value="Genomic_DNA"/>
</dbReference>
<keyword evidence="1" id="KW-0732">Signal</keyword>
<evidence type="ECO:0000256" key="1">
    <source>
        <dbReference type="SAM" id="SignalP"/>
    </source>
</evidence>
<evidence type="ECO:0000313" key="3">
    <source>
        <dbReference type="Proteomes" id="UP001162483"/>
    </source>
</evidence>